<evidence type="ECO:0000256" key="1">
    <source>
        <dbReference type="ARBA" id="ARBA00023015"/>
    </source>
</evidence>
<feature type="domain" description="IclR-ED" evidence="5">
    <location>
        <begin position="73"/>
        <end position="256"/>
    </location>
</feature>
<evidence type="ECO:0000256" key="3">
    <source>
        <dbReference type="ARBA" id="ARBA00023163"/>
    </source>
</evidence>
<dbReference type="SUPFAM" id="SSF46785">
    <property type="entry name" value="Winged helix' DNA-binding domain"/>
    <property type="match status" value="1"/>
</dbReference>
<evidence type="ECO:0000313" key="6">
    <source>
        <dbReference type="EMBL" id="QHI96661.1"/>
    </source>
</evidence>
<evidence type="ECO:0000259" key="5">
    <source>
        <dbReference type="PROSITE" id="PS51078"/>
    </source>
</evidence>
<dbReference type="PANTHER" id="PTHR30136:SF35">
    <property type="entry name" value="HTH-TYPE TRANSCRIPTIONAL REGULATOR RV1719"/>
    <property type="match status" value="1"/>
</dbReference>
<dbReference type="Proteomes" id="UP000464787">
    <property type="component" value="Chromosome"/>
</dbReference>
<gene>
    <name evidence="6" type="ORF">GT347_00820</name>
</gene>
<dbReference type="PROSITE" id="PS51077">
    <property type="entry name" value="HTH_ICLR"/>
    <property type="match status" value="1"/>
</dbReference>
<evidence type="ECO:0000259" key="4">
    <source>
        <dbReference type="PROSITE" id="PS51077"/>
    </source>
</evidence>
<dbReference type="PROSITE" id="PS51078">
    <property type="entry name" value="ICLR_ED"/>
    <property type="match status" value="1"/>
</dbReference>
<feature type="domain" description="HTH iclR-type" evidence="4">
    <location>
        <begin position="9"/>
        <end position="79"/>
    </location>
</feature>
<name>A0A857J0M8_9BURK</name>
<dbReference type="GO" id="GO:0003700">
    <property type="term" value="F:DNA-binding transcription factor activity"/>
    <property type="evidence" value="ECO:0007669"/>
    <property type="project" value="TreeGrafter"/>
</dbReference>
<dbReference type="Pfam" id="PF09339">
    <property type="entry name" value="HTH_IclR"/>
    <property type="match status" value="1"/>
</dbReference>
<dbReference type="GO" id="GO:0003677">
    <property type="term" value="F:DNA binding"/>
    <property type="evidence" value="ECO:0007669"/>
    <property type="project" value="UniProtKB-KW"/>
</dbReference>
<evidence type="ECO:0000256" key="2">
    <source>
        <dbReference type="ARBA" id="ARBA00023125"/>
    </source>
</evidence>
<organism evidence="6 7">
    <name type="scientific">Xylophilus rhododendri</name>
    <dbReference type="NCBI Taxonomy" id="2697032"/>
    <lineage>
        <taxon>Bacteria</taxon>
        <taxon>Pseudomonadati</taxon>
        <taxon>Pseudomonadota</taxon>
        <taxon>Betaproteobacteria</taxon>
        <taxon>Burkholderiales</taxon>
        <taxon>Xylophilus</taxon>
    </lineage>
</organism>
<dbReference type="GO" id="GO:0045892">
    <property type="term" value="P:negative regulation of DNA-templated transcription"/>
    <property type="evidence" value="ECO:0007669"/>
    <property type="project" value="TreeGrafter"/>
</dbReference>
<reference evidence="6 7" key="1">
    <citation type="submission" date="2020-01" db="EMBL/GenBank/DDBJ databases">
        <title>Genome sequencing of strain KACC 21265.</title>
        <authorList>
            <person name="Heo J."/>
            <person name="Kim S.-J."/>
            <person name="Kim J.-S."/>
            <person name="Hong S.-B."/>
            <person name="Kwon S.-W."/>
        </authorList>
    </citation>
    <scope>NUCLEOTIDE SEQUENCE [LARGE SCALE GENOMIC DNA]</scope>
    <source>
        <strain evidence="6 7">KACC 21265</strain>
    </source>
</reference>
<keyword evidence="7" id="KW-1185">Reference proteome</keyword>
<evidence type="ECO:0000313" key="7">
    <source>
        <dbReference type="Proteomes" id="UP000464787"/>
    </source>
</evidence>
<protein>
    <submittedName>
        <fullName evidence="6">Helix-turn-helix domain-containing protein</fullName>
    </submittedName>
</protein>
<dbReference type="InterPro" id="IPR014757">
    <property type="entry name" value="Tscrpt_reg_IclR_C"/>
</dbReference>
<dbReference type="Gene3D" id="3.30.450.40">
    <property type="match status" value="1"/>
</dbReference>
<dbReference type="EMBL" id="CP047650">
    <property type="protein sequence ID" value="QHI96661.1"/>
    <property type="molecule type" value="Genomic_DNA"/>
</dbReference>
<keyword evidence="3" id="KW-0804">Transcription</keyword>
<dbReference type="AlphaFoldDB" id="A0A857J0M8"/>
<dbReference type="SMART" id="SM00346">
    <property type="entry name" value="HTH_ICLR"/>
    <property type="match status" value="1"/>
</dbReference>
<keyword evidence="2" id="KW-0238">DNA-binding</keyword>
<dbReference type="PANTHER" id="PTHR30136">
    <property type="entry name" value="HELIX-TURN-HELIX TRANSCRIPTIONAL REGULATOR, ICLR FAMILY"/>
    <property type="match status" value="1"/>
</dbReference>
<keyword evidence="1" id="KW-0805">Transcription regulation</keyword>
<dbReference type="KEGG" id="xyk:GT347_00820"/>
<proteinExistence type="predicted"/>
<accession>A0A857J0M8</accession>
<dbReference type="InterPro" id="IPR036390">
    <property type="entry name" value="WH_DNA-bd_sf"/>
</dbReference>
<dbReference type="RefSeq" id="WP_160550179.1">
    <property type="nucleotide sequence ID" value="NZ_CP047650.1"/>
</dbReference>
<dbReference type="InterPro" id="IPR029016">
    <property type="entry name" value="GAF-like_dom_sf"/>
</dbReference>
<dbReference type="InterPro" id="IPR005471">
    <property type="entry name" value="Tscrpt_reg_IclR_N"/>
</dbReference>
<dbReference type="SUPFAM" id="SSF55781">
    <property type="entry name" value="GAF domain-like"/>
    <property type="match status" value="1"/>
</dbReference>
<sequence>MIGPGGSPTQSLDRAMDLLEVVVGHSGSGITLGSLAAIAGLSKPTAHRLLTGLRSAGMIDYDAPSRLFFPAFKLFSMGQAASARFDVIPLATASLDRLAEETGDTVFLSARSGDFAVCVARRTGSFPIKTLALDVGDVRPLGLGANGLMLLSSLPDEDVERNLERHRLALKPFAQADAESLRRAVAATRQEGYAFSDGMVVPDMCAVAVGIRGPGSQIDATISLAAISSRLQQPRRDSLVQQLQQEVDTIERQMRDRADAHCV</sequence>
<dbReference type="InterPro" id="IPR050707">
    <property type="entry name" value="HTH_MetabolicPath_Reg"/>
</dbReference>
<dbReference type="Pfam" id="PF01614">
    <property type="entry name" value="IclR_C"/>
    <property type="match status" value="1"/>
</dbReference>
<dbReference type="Gene3D" id="1.10.10.10">
    <property type="entry name" value="Winged helix-like DNA-binding domain superfamily/Winged helix DNA-binding domain"/>
    <property type="match status" value="1"/>
</dbReference>
<dbReference type="InterPro" id="IPR036388">
    <property type="entry name" value="WH-like_DNA-bd_sf"/>
</dbReference>